<evidence type="ECO:0000313" key="3">
    <source>
        <dbReference type="EMBL" id="ABI65621.1"/>
    </source>
</evidence>
<dbReference type="Gene3D" id="2.40.128.130">
    <property type="entry name" value="Autotransporter beta-domain"/>
    <property type="match status" value="1"/>
</dbReference>
<organism evidence="3 4">
    <name type="scientific">Maricaulis maris (strain MCS10)</name>
    <name type="common">Caulobacter maris</name>
    <dbReference type="NCBI Taxonomy" id="394221"/>
    <lineage>
        <taxon>Bacteria</taxon>
        <taxon>Pseudomonadati</taxon>
        <taxon>Pseudomonadota</taxon>
        <taxon>Alphaproteobacteria</taxon>
        <taxon>Maricaulales</taxon>
        <taxon>Maricaulaceae</taxon>
        <taxon>Maricaulis</taxon>
    </lineage>
</organism>
<dbReference type="STRING" id="394221.Mmar10_1329"/>
<accession>Q0AQ16</accession>
<dbReference type="InterPro" id="IPR036709">
    <property type="entry name" value="Autotransporte_beta_dom_sf"/>
</dbReference>
<sequence length="1058" mass="108671" precursor="true">MRRRFLFASALVSLTVTAPAAFADREITDEITTPIATSTAGDGGVPDNIVISAGGRVTLVPGATAVTIDSDNDVTNSGSIILEGDDDGGVGIHAIGGNSGTITHSGLIQVLAETRAGDTDDPADGMVDGPLAVGSNRVAILVDGNAVFTGDIIATAGSTMTVIGNDSAGLRVLTGLDGNIDLAGNVRAIGDNSFGVEIRGHVTGDVEIDGRVEIQGEDSGSILIASDVDGGVSIGATVTATAYRFVGRPGEEARASLEAEDTGQSGSPVLINGNIGGGVFFSGYSADRPSTPSTSITVRGSAPAAHILANASSGDIVLGEVVLEAIADDPDTADVDESVAAELIGYALVNRGAINAQGNLDGIDTIGLQVSGADGHTVSLTGGFLNDGNIGGSAWSATSTGVVMGMGAIVPTFANTGDILVRTNGEGALARGVYIDTGASVPMLVNSGIIDATSLNGGGAVALTDLSNSLTMIENTGEIAAYHLNSVVGTDPQVDDLVAIDLSANTIGTTIRQYRAADAADDHVEEIIGEVRLGSGDDVLQIESGVVTGDIAFGDGADQLMITGGIVTGGLTDSDGNLVVEVDGAQLSLGANTSANITTARFGDGSVIRFQIDDESGTAANITASGDITFQSGSRVAATLANLIGDGATFVVVSANNLVIEESLDILQDTEAPWLYESNLEFDPNNANALILTLRRRTADELGMNANQGAAYTAALEGWQNNDELGQAIASLLTQDEFFAAYDQLLPEYSASAIQFALAANDSAVGALANRLEAVRRSPEESGGLWVQEFGYFADRAGSAFGPGYRGHGIGVAVGFDRPVGPFYAVGLNVVGAASEVSEVNGVDEPMSAITAQIGSYAGARFGTFDFDVYGAVGYDSFEHNRRVLIGAFDASPTADWTGWHTSASARIARDIAVGDSWFVRPAFSVDYLRLSESGYTETGGGVGVDLTVDDRETSSFSGTGLLTLGARFENTNSWWSPSVRVGFRNEFGGGESETDASFADFDDTFTLRSQSMPGTGGIFGFGIAAGSGYSTFSFDYDADVREDFIRHTARLVMRMVF</sequence>
<evidence type="ECO:0000259" key="2">
    <source>
        <dbReference type="PROSITE" id="PS51208"/>
    </source>
</evidence>
<dbReference type="SUPFAM" id="SSF103515">
    <property type="entry name" value="Autotransporter"/>
    <property type="match status" value="1"/>
</dbReference>
<feature type="domain" description="Autotransporter" evidence="2">
    <location>
        <begin position="778"/>
        <end position="1058"/>
    </location>
</feature>
<dbReference type="SMART" id="SM00869">
    <property type="entry name" value="Autotransporter"/>
    <property type="match status" value="1"/>
</dbReference>
<dbReference type="OrthoDB" id="7613961at2"/>
<reference evidence="3 4" key="1">
    <citation type="submission" date="2006-08" db="EMBL/GenBank/DDBJ databases">
        <title>Complete sequence of Maricaulis maris MCS10.</title>
        <authorList>
            <consortium name="US DOE Joint Genome Institute"/>
            <person name="Copeland A."/>
            <person name="Lucas S."/>
            <person name="Lapidus A."/>
            <person name="Barry K."/>
            <person name="Detter J.C."/>
            <person name="Glavina del Rio T."/>
            <person name="Hammon N."/>
            <person name="Israni S."/>
            <person name="Dalin E."/>
            <person name="Tice H."/>
            <person name="Pitluck S."/>
            <person name="Saunders E."/>
            <person name="Brettin T."/>
            <person name="Bruce D."/>
            <person name="Han C."/>
            <person name="Tapia R."/>
            <person name="Gilna P."/>
            <person name="Schmutz J."/>
            <person name="Larimer F."/>
            <person name="Land M."/>
            <person name="Hauser L."/>
            <person name="Kyrpides N."/>
            <person name="Mikhailova N."/>
            <person name="Viollier P."/>
            <person name="Stephens C."/>
            <person name="Richardson P."/>
        </authorList>
    </citation>
    <scope>NUCLEOTIDE SEQUENCE [LARGE SCALE GENOMIC DNA]</scope>
    <source>
        <strain evidence="3 4">MCS10</strain>
    </source>
</reference>
<dbReference type="HOGENOM" id="CLU_010547_0_0_5"/>
<dbReference type="eggNOG" id="COG4625">
    <property type="taxonomic scope" value="Bacteria"/>
</dbReference>
<keyword evidence="1" id="KW-0732">Signal</keyword>
<dbReference type="PROSITE" id="PS51208">
    <property type="entry name" value="AUTOTRANSPORTER"/>
    <property type="match status" value="1"/>
</dbReference>
<keyword evidence="4" id="KW-1185">Reference proteome</keyword>
<dbReference type="Pfam" id="PF03797">
    <property type="entry name" value="Autotransporter"/>
    <property type="match status" value="1"/>
</dbReference>
<dbReference type="Proteomes" id="UP000001964">
    <property type="component" value="Chromosome"/>
</dbReference>
<dbReference type="RefSeq" id="WP_011643268.1">
    <property type="nucleotide sequence ID" value="NC_008347.1"/>
</dbReference>
<evidence type="ECO:0000256" key="1">
    <source>
        <dbReference type="SAM" id="SignalP"/>
    </source>
</evidence>
<proteinExistence type="predicted"/>
<dbReference type="KEGG" id="mmr:Mmar10_1329"/>
<dbReference type="AlphaFoldDB" id="Q0AQ16"/>
<dbReference type="InterPro" id="IPR005546">
    <property type="entry name" value="Autotransporte_beta"/>
</dbReference>
<name>Q0AQ16_MARMM</name>
<dbReference type="EMBL" id="CP000449">
    <property type="protein sequence ID" value="ABI65621.1"/>
    <property type="molecule type" value="Genomic_DNA"/>
</dbReference>
<protein>
    <submittedName>
        <fullName evidence="3">Outer membrane autotransporter barrel domain</fullName>
    </submittedName>
</protein>
<feature type="signal peptide" evidence="1">
    <location>
        <begin position="1"/>
        <end position="23"/>
    </location>
</feature>
<evidence type="ECO:0000313" key="4">
    <source>
        <dbReference type="Proteomes" id="UP000001964"/>
    </source>
</evidence>
<feature type="chain" id="PRO_5004168271" evidence="1">
    <location>
        <begin position="24"/>
        <end position="1058"/>
    </location>
</feature>
<gene>
    <name evidence="3" type="ordered locus">Mmar10_1329</name>
</gene>